<sequence length="146" mass="16078">MASLREGIRAHMKKVSAGGSFSPPAVTFPVITDAQITAYLNSAAVPQTAADVTLRSIMEQKYIAMFMNPEAWTDLRRLDYDPLIYVNYEYPRYPSGNGPLQGRYPRLLPGATEVTVNPNAVAALYAEAGATTDADYITKPLWFDMP</sequence>
<accession>A0ABW2U437</accession>
<dbReference type="InterPro" id="IPR041662">
    <property type="entry name" value="SusD-like_2"/>
</dbReference>
<gene>
    <name evidence="1" type="ORF">ACFQT0_12685</name>
</gene>
<dbReference type="Proteomes" id="UP001596513">
    <property type="component" value="Unassembled WGS sequence"/>
</dbReference>
<dbReference type="RefSeq" id="WP_380203227.1">
    <property type="nucleotide sequence ID" value="NZ_JBHTEK010000001.1"/>
</dbReference>
<reference evidence="2" key="1">
    <citation type="journal article" date="2019" name="Int. J. Syst. Evol. Microbiol.">
        <title>The Global Catalogue of Microorganisms (GCM) 10K type strain sequencing project: providing services to taxonomists for standard genome sequencing and annotation.</title>
        <authorList>
            <consortium name="The Broad Institute Genomics Platform"/>
            <consortium name="The Broad Institute Genome Sequencing Center for Infectious Disease"/>
            <person name="Wu L."/>
            <person name="Ma J."/>
        </authorList>
    </citation>
    <scope>NUCLEOTIDE SEQUENCE [LARGE SCALE GENOMIC DNA]</scope>
    <source>
        <strain evidence="2">JCM 19635</strain>
    </source>
</reference>
<comment type="caution">
    <text evidence="1">The sequence shown here is derived from an EMBL/GenBank/DDBJ whole genome shotgun (WGS) entry which is preliminary data.</text>
</comment>
<evidence type="ECO:0000313" key="2">
    <source>
        <dbReference type="Proteomes" id="UP001596513"/>
    </source>
</evidence>
<keyword evidence="2" id="KW-1185">Reference proteome</keyword>
<dbReference type="Gene3D" id="1.25.40.390">
    <property type="match status" value="1"/>
</dbReference>
<proteinExistence type="predicted"/>
<dbReference type="InterPro" id="IPR011990">
    <property type="entry name" value="TPR-like_helical_dom_sf"/>
</dbReference>
<keyword evidence="1" id="KW-0449">Lipoprotein</keyword>
<dbReference type="EMBL" id="JBHTEK010000001">
    <property type="protein sequence ID" value="MFC7668145.1"/>
    <property type="molecule type" value="Genomic_DNA"/>
</dbReference>
<name>A0ABW2U437_9BACT</name>
<organism evidence="1 2">
    <name type="scientific">Hymenobacter humi</name>
    <dbReference type="NCBI Taxonomy" id="1411620"/>
    <lineage>
        <taxon>Bacteria</taxon>
        <taxon>Pseudomonadati</taxon>
        <taxon>Bacteroidota</taxon>
        <taxon>Cytophagia</taxon>
        <taxon>Cytophagales</taxon>
        <taxon>Hymenobacteraceae</taxon>
        <taxon>Hymenobacter</taxon>
    </lineage>
</organism>
<dbReference type="SUPFAM" id="SSF48452">
    <property type="entry name" value="TPR-like"/>
    <property type="match status" value="1"/>
</dbReference>
<dbReference type="Pfam" id="PF12771">
    <property type="entry name" value="SusD-like_2"/>
    <property type="match status" value="1"/>
</dbReference>
<evidence type="ECO:0000313" key="1">
    <source>
        <dbReference type="EMBL" id="MFC7668145.1"/>
    </source>
</evidence>
<protein>
    <submittedName>
        <fullName evidence="1">SusD/RagB family nutrient-binding outer membrane lipoprotein</fullName>
    </submittedName>
</protein>